<dbReference type="Pfam" id="PF12746">
    <property type="entry name" value="GNAT_acetyltran"/>
    <property type="match status" value="1"/>
</dbReference>
<evidence type="ECO:0000259" key="1">
    <source>
        <dbReference type="PROSITE" id="PS51186"/>
    </source>
</evidence>
<accession>A0ABU9XCY4</accession>
<evidence type="ECO:0000313" key="3">
    <source>
        <dbReference type="Proteomes" id="UP001444625"/>
    </source>
</evidence>
<dbReference type="PANTHER" id="PTHR31143:SF2">
    <property type="entry name" value="FR47-LIKE DOMAIN-CONTAINING PROTEIN-RELATED"/>
    <property type="match status" value="1"/>
</dbReference>
<dbReference type="InterPro" id="IPR000182">
    <property type="entry name" value="GNAT_dom"/>
</dbReference>
<proteinExistence type="predicted"/>
<keyword evidence="2" id="KW-0012">Acyltransferase</keyword>
<dbReference type="Proteomes" id="UP001444625">
    <property type="component" value="Unassembled WGS sequence"/>
</dbReference>
<dbReference type="InterPro" id="IPR016181">
    <property type="entry name" value="Acyl_CoA_acyltransferase"/>
</dbReference>
<evidence type="ECO:0000313" key="2">
    <source>
        <dbReference type="EMBL" id="MEN2766110.1"/>
    </source>
</evidence>
<gene>
    <name evidence="2" type="ORF">ABC228_02845</name>
</gene>
<name>A0ABU9XCY4_9BACI</name>
<dbReference type="SUPFAM" id="SSF55729">
    <property type="entry name" value="Acyl-CoA N-acyltransferases (Nat)"/>
    <property type="match status" value="1"/>
</dbReference>
<dbReference type="InterPro" id="IPR027365">
    <property type="entry name" value="GNAT_acetyltra_YdfB-like"/>
</dbReference>
<reference evidence="2 3" key="1">
    <citation type="submission" date="2024-05" db="EMBL/GenBank/DDBJ databases">
        <authorList>
            <person name="Haq I."/>
            <person name="Ullah Z."/>
            <person name="Ahmad R."/>
            <person name="Li M."/>
            <person name="Tong Y."/>
        </authorList>
    </citation>
    <scope>NUCLEOTIDE SEQUENCE [LARGE SCALE GENOMIC DNA]</scope>
    <source>
        <strain evidence="2 3">16A2E</strain>
    </source>
</reference>
<protein>
    <submittedName>
        <fullName evidence="2">GNAT family N-acetyltransferase</fullName>
        <ecNumber evidence="2">2.3.1.-</ecNumber>
    </submittedName>
</protein>
<dbReference type="EC" id="2.3.1.-" evidence="2"/>
<organism evidence="2 3">
    <name type="scientific">Ornithinibacillus xuwenensis</name>
    <dbReference type="NCBI Taxonomy" id="3144668"/>
    <lineage>
        <taxon>Bacteria</taxon>
        <taxon>Bacillati</taxon>
        <taxon>Bacillota</taxon>
        <taxon>Bacilli</taxon>
        <taxon>Bacillales</taxon>
        <taxon>Bacillaceae</taxon>
        <taxon>Ornithinibacillus</taxon>
    </lineage>
</organism>
<feature type="domain" description="N-acetyltransferase" evidence="1">
    <location>
        <begin position="136"/>
        <end position="263"/>
    </location>
</feature>
<dbReference type="PANTHER" id="PTHR31143">
    <property type="match status" value="1"/>
</dbReference>
<dbReference type="PROSITE" id="PS51186">
    <property type="entry name" value="GNAT"/>
    <property type="match status" value="1"/>
</dbReference>
<dbReference type="RefSeq" id="WP_345823568.1">
    <property type="nucleotide sequence ID" value="NZ_JBDIML010000001.1"/>
</dbReference>
<sequence>MKLLEKANYHLVLPIINSCSRTCPTFACSVIDGIIPGSVYVDNQKRPETILIGTNNGIYFIAGSDRNVEFNTMFLNYYRQCTKGDASRFTLFSPTSSWNHVIKELLQKETSQMVRRKYFFNEKDETTKIQQLPDGFDLVVINEKMIDASSNFNRDYYSQYWNGVSNYLKYGIGYCVVHNETVVSECTSIFVSNQYAEIDIVTQEEYAGNGFAYLLGNTFIKKCFEEGLTPAWDCDKQNVGSQKLASKLGFDRFEEYSIYIRKT</sequence>
<dbReference type="EMBL" id="JBDIML010000001">
    <property type="protein sequence ID" value="MEN2766110.1"/>
    <property type="molecule type" value="Genomic_DNA"/>
</dbReference>
<comment type="caution">
    <text evidence="2">The sequence shown here is derived from an EMBL/GenBank/DDBJ whole genome shotgun (WGS) entry which is preliminary data.</text>
</comment>
<keyword evidence="2" id="KW-0808">Transferase</keyword>
<keyword evidence="3" id="KW-1185">Reference proteome</keyword>
<dbReference type="Gene3D" id="3.40.630.30">
    <property type="match status" value="1"/>
</dbReference>
<dbReference type="GO" id="GO:0016746">
    <property type="term" value="F:acyltransferase activity"/>
    <property type="evidence" value="ECO:0007669"/>
    <property type="project" value="UniProtKB-KW"/>
</dbReference>